<comment type="similarity">
    <text evidence="2 7">Belongs to the zinc-containing alcohol dehydrogenase family.</text>
</comment>
<name>A0ABQ9SNN1_9PEZI</name>
<evidence type="ECO:0000259" key="8">
    <source>
        <dbReference type="Pfam" id="PF00107"/>
    </source>
</evidence>
<keyword evidence="11" id="KW-1185">Reference proteome</keyword>
<dbReference type="SUPFAM" id="SSF50129">
    <property type="entry name" value="GroES-like"/>
    <property type="match status" value="1"/>
</dbReference>
<evidence type="ECO:0000256" key="5">
    <source>
        <dbReference type="ARBA" id="ARBA00023002"/>
    </source>
</evidence>
<comment type="cofactor">
    <cofactor evidence="1 7">
        <name>Zn(2+)</name>
        <dbReference type="ChEBI" id="CHEBI:29105"/>
    </cofactor>
</comment>
<dbReference type="PANTHER" id="PTHR42813">
    <property type="entry name" value="ZINC-TYPE ALCOHOL DEHYDROGENASE-LIKE"/>
    <property type="match status" value="1"/>
</dbReference>
<evidence type="ECO:0000256" key="6">
    <source>
        <dbReference type="ARBA" id="ARBA00023027"/>
    </source>
</evidence>
<evidence type="ECO:0000256" key="2">
    <source>
        <dbReference type="ARBA" id="ARBA00008072"/>
    </source>
</evidence>
<feature type="domain" description="Alcohol dehydrogenase-like N-terminal" evidence="9">
    <location>
        <begin position="36"/>
        <end position="141"/>
    </location>
</feature>
<accession>A0ABQ9SNN1</accession>
<dbReference type="InterPro" id="IPR036291">
    <property type="entry name" value="NAD(P)-bd_dom_sf"/>
</dbReference>
<feature type="domain" description="Alcohol dehydrogenase-like C-terminal" evidence="8">
    <location>
        <begin position="198"/>
        <end position="272"/>
    </location>
</feature>
<keyword evidence="3 7" id="KW-0479">Metal-binding</keyword>
<dbReference type="PROSITE" id="PS00059">
    <property type="entry name" value="ADH_ZINC"/>
    <property type="match status" value="1"/>
</dbReference>
<keyword evidence="5" id="KW-0560">Oxidoreductase</keyword>
<gene>
    <name evidence="10" type="ORF">CPAR01_07114</name>
</gene>
<evidence type="ECO:0000256" key="7">
    <source>
        <dbReference type="RuleBase" id="RU361277"/>
    </source>
</evidence>
<dbReference type="Pfam" id="PF00107">
    <property type="entry name" value="ADH_zinc_N"/>
    <property type="match status" value="1"/>
</dbReference>
<dbReference type="PANTHER" id="PTHR42813:SF3">
    <property type="entry name" value="GLUTATHIONE-INDEPENDENT FORMALDEHYDE DEHYDROGENASE"/>
    <property type="match status" value="1"/>
</dbReference>
<dbReference type="InterPro" id="IPR013154">
    <property type="entry name" value="ADH-like_N"/>
</dbReference>
<dbReference type="CDD" id="cd08282">
    <property type="entry name" value="PFDH_like"/>
    <property type="match status" value="1"/>
</dbReference>
<evidence type="ECO:0000256" key="1">
    <source>
        <dbReference type="ARBA" id="ARBA00001947"/>
    </source>
</evidence>
<evidence type="ECO:0000313" key="10">
    <source>
        <dbReference type="EMBL" id="KAK1541125.1"/>
    </source>
</evidence>
<evidence type="ECO:0000313" key="11">
    <source>
        <dbReference type="Proteomes" id="UP001241169"/>
    </source>
</evidence>
<organism evidence="10 11">
    <name type="scientific">Colletotrichum paranaense</name>
    <dbReference type="NCBI Taxonomy" id="1914294"/>
    <lineage>
        <taxon>Eukaryota</taxon>
        <taxon>Fungi</taxon>
        <taxon>Dikarya</taxon>
        <taxon>Ascomycota</taxon>
        <taxon>Pezizomycotina</taxon>
        <taxon>Sordariomycetes</taxon>
        <taxon>Hypocreomycetidae</taxon>
        <taxon>Glomerellales</taxon>
        <taxon>Glomerellaceae</taxon>
        <taxon>Colletotrichum</taxon>
        <taxon>Colletotrichum acutatum species complex</taxon>
    </lineage>
</organism>
<dbReference type="Gene3D" id="3.40.50.720">
    <property type="entry name" value="NAD(P)-binding Rossmann-like Domain"/>
    <property type="match status" value="1"/>
</dbReference>
<keyword evidence="4 7" id="KW-0862">Zinc</keyword>
<dbReference type="GeneID" id="85375284"/>
<evidence type="ECO:0000259" key="9">
    <source>
        <dbReference type="Pfam" id="PF08240"/>
    </source>
</evidence>
<proteinExistence type="inferred from homology"/>
<dbReference type="SUPFAM" id="SSF51735">
    <property type="entry name" value="NAD(P)-binding Rossmann-fold domains"/>
    <property type="match status" value="1"/>
</dbReference>
<keyword evidence="6" id="KW-0520">NAD</keyword>
<dbReference type="RefSeq" id="XP_060350259.1">
    <property type="nucleotide sequence ID" value="XM_060491385.1"/>
</dbReference>
<dbReference type="InterPro" id="IPR011032">
    <property type="entry name" value="GroES-like_sf"/>
</dbReference>
<reference evidence="10 11" key="1">
    <citation type="submission" date="2016-10" db="EMBL/GenBank/DDBJ databases">
        <title>The genome sequence of Colletotrichum fioriniae PJ7.</title>
        <authorList>
            <person name="Baroncelli R."/>
        </authorList>
    </citation>
    <scope>NUCLEOTIDE SEQUENCE [LARGE SCALE GENOMIC DNA]</scope>
    <source>
        <strain evidence="10 11">IMI 384185</strain>
    </source>
</reference>
<dbReference type="InterPro" id="IPR002328">
    <property type="entry name" value="ADH_Zn_CS"/>
</dbReference>
<dbReference type="EMBL" id="MOPA01000005">
    <property type="protein sequence ID" value="KAK1541125.1"/>
    <property type="molecule type" value="Genomic_DNA"/>
</dbReference>
<sequence>MALNNTFGAFMRGVMYRGVPGEMTVENIPMPTILNQTDAVVRITTSALCGSDLHVYRGYQGGAPPWNMGHEAIGYISELGSAVSGLEVGDYVIIPDTVNHGRLEMEPTGLDFYGNGAVVTDGLQSPFETDMQYGLAEYARVRFADSNLIPIPLTRETANTTIEQDYLTISDIFATGWASLDFSGFETGDTVAVFGAGPVGLMAAYSATLRGASKVYVIDHVQARLDRAASIGAIPINFAASDPVAQIMASEPNGVMRSVDCVGIEALNSTLEHQPNIILNQMVNLTHVGGGIGQVGVYMAQPDSPGSPLGSTFSPIAEFPLSDFFGKRLKFQAGPVDPKVYAPILVELISSGKASPHFIASASISIEDVPAYYARFNAHDEIKVFISFP</sequence>
<protein>
    <submittedName>
        <fullName evidence="10">Alcohol dehydrogenase GroES-like domain-containing protein</fullName>
    </submittedName>
</protein>
<dbReference type="InterPro" id="IPR013149">
    <property type="entry name" value="ADH-like_C"/>
</dbReference>
<dbReference type="Gene3D" id="3.90.180.10">
    <property type="entry name" value="Medium-chain alcohol dehydrogenases, catalytic domain"/>
    <property type="match status" value="1"/>
</dbReference>
<evidence type="ECO:0000256" key="3">
    <source>
        <dbReference type="ARBA" id="ARBA00022723"/>
    </source>
</evidence>
<dbReference type="Proteomes" id="UP001241169">
    <property type="component" value="Unassembled WGS sequence"/>
</dbReference>
<comment type="caution">
    <text evidence="10">The sequence shown here is derived from an EMBL/GenBank/DDBJ whole genome shotgun (WGS) entry which is preliminary data.</text>
</comment>
<evidence type="ECO:0000256" key="4">
    <source>
        <dbReference type="ARBA" id="ARBA00022833"/>
    </source>
</evidence>
<dbReference type="Pfam" id="PF08240">
    <property type="entry name" value="ADH_N"/>
    <property type="match status" value="1"/>
</dbReference>